<comment type="similarity">
    <text evidence="6">Belongs to the inorganic phosphate transporter (PiT) (TC 2.A.20) family.</text>
</comment>
<feature type="transmembrane region" description="Helical" evidence="6">
    <location>
        <begin position="83"/>
        <end position="102"/>
    </location>
</feature>
<feature type="transmembrane region" description="Helical" evidence="6">
    <location>
        <begin position="45"/>
        <end position="63"/>
    </location>
</feature>
<comment type="subcellular location">
    <subcellularLocation>
        <location evidence="1 6">Membrane</location>
        <topology evidence="1 6">Multi-pass membrane protein</topology>
    </subcellularLocation>
</comment>
<evidence type="ECO:0000256" key="7">
    <source>
        <dbReference type="SAM" id="MobiDB-lite"/>
    </source>
</evidence>
<keyword evidence="4 6" id="KW-1133">Transmembrane helix</keyword>
<proteinExistence type="inferred from homology"/>
<keyword evidence="5 6" id="KW-0472">Membrane</keyword>
<feature type="transmembrane region" description="Helical" evidence="6">
    <location>
        <begin position="181"/>
        <end position="198"/>
    </location>
</feature>
<protein>
    <recommendedName>
        <fullName evidence="6">Phosphate transporter</fullName>
    </recommendedName>
</protein>
<feature type="transmembrane region" description="Helical" evidence="6">
    <location>
        <begin position="318"/>
        <end position="336"/>
    </location>
</feature>
<keyword evidence="9" id="KW-1185">Reference proteome</keyword>
<evidence type="ECO:0000256" key="3">
    <source>
        <dbReference type="ARBA" id="ARBA00022692"/>
    </source>
</evidence>
<gene>
    <name evidence="8" type="ORF">AAE021_05475</name>
</gene>
<evidence type="ECO:0000256" key="5">
    <source>
        <dbReference type="ARBA" id="ARBA00023136"/>
    </source>
</evidence>
<evidence type="ECO:0000313" key="9">
    <source>
        <dbReference type="Proteomes" id="UP001448858"/>
    </source>
</evidence>
<dbReference type="InterPro" id="IPR001204">
    <property type="entry name" value="Phos_transporter"/>
</dbReference>
<dbReference type="PANTHER" id="PTHR11101">
    <property type="entry name" value="PHOSPHATE TRANSPORTER"/>
    <property type="match status" value="1"/>
</dbReference>
<dbReference type="EMBL" id="CP151657">
    <property type="protein sequence ID" value="WZP17733.1"/>
    <property type="molecule type" value="Genomic_DNA"/>
</dbReference>
<evidence type="ECO:0000313" key="8">
    <source>
        <dbReference type="EMBL" id="WZP17733.1"/>
    </source>
</evidence>
<dbReference type="Pfam" id="PF01384">
    <property type="entry name" value="PHO4"/>
    <property type="match status" value="1"/>
</dbReference>
<feature type="transmembrane region" description="Helical" evidence="6">
    <location>
        <begin position="138"/>
        <end position="161"/>
    </location>
</feature>
<organism evidence="8 9">
    <name type="scientific">Arthrobacter citreus</name>
    <dbReference type="NCBI Taxonomy" id="1670"/>
    <lineage>
        <taxon>Bacteria</taxon>
        <taxon>Bacillati</taxon>
        <taxon>Actinomycetota</taxon>
        <taxon>Actinomycetes</taxon>
        <taxon>Micrococcales</taxon>
        <taxon>Micrococcaceae</taxon>
        <taxon>Arthrobacter</taxon>
    </lineage>
</organism>
<keyword evidence="3 6" id="KW-0812">Transmembrane</keyword>
<evidence type="ECO:0000256" key="6">
    <source>
        <dbReference type="RuleBase" id="RU363058"/>
    </source>
</evidence>
<accession>A0ABZ3A239</accession>
<feature type="region of interest" description="Disordered" evidence="7">
    <location>
        <begin position="386"/>
        <end position="409"/>
    </location>
</feature>
<feature type="transmembrane region" description="Helical" evidence="6">
    <location>
        <begin position="227"/>
        <end position="246"/>
    </location>
</feature>
<evidence type="ECO:0000256" key="2">
    <source>
        <dbReference type="ARBA" id="ARBA00022448"/>
    </source>
</evidence>
<evidence type="ECO:0000256" key="4">
    <source>
        <dbReference type="ARBA" id="ARBA00022989"/>
    </source>
</evidence>
<reference evidence="8 9" key="1">
    <citation type="submission" date="2024-04" db="EMBL/GenBank/DDBJ databases">
        <title>Arthrobacter sp. from Plains bison fecal sample.</title>
        <authorList>
            <person name="Ruzzini A."/>
        </authorList>
    </citation>
    <scope>NUCLEOTIDE SEQUENCE [LARGE SCALE GENOMIC DNA]</scope>
    <source>
        <strain evidence="8 9">EINP1</strain>
    </source>
</reference>
<sequence>MDLTLMVALVIALALFFDFTNGFHDTANAMATPIATGAIKPKNAVALAAVLNLVGAFLSTEVAKTISGGIIREGEGGIQITPVMIFAGLLGAVIWNLITWLLGLPSSSSHALFGGLIGAAIIGAGFGSVDYSVLLSKVILPAFIAPAIALSVAYLATRLAYSITRRHDQESGDKLPRKRGGFRYAQIFSSSLVALAHGTNDAQKTMGVITLVLISAGSQAVGTGPVFWVVAACAIAIAAGTYAGGWRIIRTMGTGLTDVKPAQGFAAETSTAAAILTSTHLGMALSTTQVASGSVIGSGLGRKGAEVRWGTARRIAGGWLLTLPAAAVMGAAAALLASTGPVGVTIDGILGLAIILFIFLWSRRNRVGHDNAVSNIDNAGGAVKINKRKSRSQGRAAAARNTKVKETSK</sequence>
<name>A0ABZ3A239_9MICC</name>
<evidence type="ECO:0000256" key="1">
    <source>
        <dbReference type="ARBA" id="ARBA00004141"/>
    </source>
</evidence>
<feature type="transmembrane region" description="Helical" evidence="6">
    <location>
        <begin position="108"/>
        <end position="126"/>
    </location>
</feature>
<dbReference type="RefSeq" id="WP_342025325.1">
    <property type="nucleotide sequence ID" value="NZ_CP151657.1"/>
</dbReference>
<dbReference type="PANTHER" id="PTHR11101:SF54">
    <property type="entry name" value="LOW-AFFINITY INORGANIC PHOSPHATE TRANSPORTER-RELATED"/>
    <property type="match status" value="1"/>
</dbReference>
<keyword evidence="6" id="KW-0592">Phosphate transport</keyword>
<dbReference type="Proteomes" id="UP001448858">
    <property type="component" value="Chromosome"/>
</dbReference>
<feature type="transmembrane region" description="Helical" evidence="6">
    <location>
        <begin position="342"/>
        <end position="361"/>
    </location>
</feature>
<keyword evidence="2 6" id="KW-0813">Transport</keyword>